<evidence type="ECO:0000256" key="9">
    <source>
        <dbReference type="SAM" id="Phobius"/>
    </source>
</evidence>
<dbReference type="EMBL" id="EAAA01002438">
    <property type="status" value="NOT_ANNOTATED_CDS"/>
    <property type="molecule type" value="Genomic_DNA"/>
</dbReference>
<keyword evidence="2" id="KW-1003">Cell membrane</keyword>
<evidence type="ECO:0000259" key="10">
    <source>
        <dbReference type="PROSITE" id="PS50262"/>
    </source>
</evidence>
<evidence type="ECO:0000256" key="1">
    <source>
        <dbReference type="ARBA" id="ARBA00004651"/>
    </source>
</evidence>
<reference evidence="12" key="1">
    <citation type="journal article" date="2002" name="Science">
        <title>The draft genome of Ciona intestinalis: insights into chordate and vertebrate origins.</title>
        <authorList>
            <person name="Dehal P."/>
            <person name="Satou Y."/>
            <person name="Campbell R.K."/>
            <person name="Chapman J."/>
            <person name="Degnan B."/>
            <person name="De Tomaso A."/>
            <person name="Davidson B."/>
            <person name="Di Gregorio A."/>
            <person name="Gelpke M."/>
            <person name="Goodstein D.M."/>
            <person name="Harafuji N."/>
            <person name="Hastings K.E."/>
            <person name="Ho I."/>
            <person name="Hotta K."/>
            <person name="Huang W."/>
            <person name="Kawashima T."/>
            <person name="Lemaire P."/>
            <person name="Martinez D."/>
            <person name="Meinertzhagen I.A."/>
            <person name="Necula S."/>
            <person name="Nonaka M."/>
            <person name="Putnam N."/>
            <person name="Rash S."/>
            <person name="Saiga H."/>
            <person name="Satake M."/>
            <person name="Terry A."/>
            <person name="Yamada L."/>
            <person name="Wang H.G."/>
            <person name="Awazu S."/>
            <person name="Azumi K."/>
            <person name="Boore J."/>
            <person name="Branno M."/>
            <person name="Chin-Bow S."/>
            <person name="DeSantis R."/>
            <person name="Doyle S."/>
            <person name="Francino P."/>
            <person name="Keys D.N."/>
            <person name="Haga S."/>
            <person name="Hayashi H."/>
            <person name="Hino K."/>
            <person name="Imai K.S."/>
            <person name="Inaba K."/>
            <person name="Kano S."/>
            <person name="Kobayashi K."/>
            <person name="Kobayashi M."/>
            <person name="Lee B.I."/>
            <person name="Makabe K.W."/>
            <person name="Manohar C."/>
            <person name="Matassi G."/>
            <person name="Medina M."/>
            <person name="Mochizuki Y."/>
            <person name="Mount S."/>
            <person name="Morishita T."/>
            <person name="Miura S."/>
            <person name="Nakayama A."/>
            <person name="Nishizaka S."/>
            <person name="Nomoto H."/>
            <person name="Ohta F."/>
            <person name="Oishi K."/>
            <person name="Rigoutsos I."/>
            <person name="Sano M."/>
            <person name="Sasaki A."/>
            <person name="Sasakura Y."/>
            <person name="Shoguchi E."/>
            <person name="Shin-i T."/>
            <person name="Spagnuolo A."/>
            <person name="Stainier D."/>
            <person name="Suzuki M.M."/>
            <person name="Tassy O."/>
            <person name="Takatori N."/>
            <person name="Tokuoka M."/>
            <person name="Yagi K."/>
            <person name="Yoshizaki F."/>
            <person name="Wada S."/>
            <person name="Zhang C."/>
            <person name="Hyatt P.D."/>
            <person name="Larimer F."/>
            <person name="Detter C."/>
            <person name="Doggett N."/>
            <person name="Glavina T."/>
            <person name="Hawkins T."/>
            <person name="Richardson P."/>
            <person name="Lucas S."/>
            <person name="Kohara Y."/>
            <person name="Levine M."/>
            <person name="Satoh N."/>
            <person name="Rokhsar D.S."/>
        </authorList>
    </citation>
    <scope>NUCLEOTIDE SEQUENCE [LARGE SCALE GENOMIC DNA]</scope>
</reference>
<proteinExistence type="predicted"/>
<dbReference type="HOGENOM" id="CLU_1424440_0_0_1"/>
<evidence type="ECO:0000256" key="2">
    <source>
        <dbReference type="ARBA" id="ARBA00022475"/>
    </source>
</evidence>
<keyword evidence="3 9" id="KW-0812">Transmembrane</keyword>
<dbReference type="GO" id="GO:0005886">
    <property type="term" value="C:plasma membrane"/>
    <property type="evidence" value="ECO:0000318"/>
    <property type="project" value="GO_Central"/>
</dbReference>
<dbReference type="AlphaFoldDB" id="F6WS20"/>
<dbReference type="InterPro" id="IPR000276">
    <property type="entry name" value="GPCR_Rhodpsn"/>
</dbReference>
<dbReference type="GO" id="GO:0071482">
    <property type="term" value="P:cellular response to light stimulus"/>
    <property type="evidence" value="ECO:0000318"/>
    <property type="project" value="GO_Central"/>
</dbReference>
<evidence type="ECO:0000256" key="8">
    <source>
        <dbReference type="ARBA" id="ARBA00023224"/>
    </source>
</evidence>
<keyword evidence="6 9" id="KW-0472">Membrane</keyword>
<dbReference type="Proteomes" id="UP000008144">
    <property type="component" value="Chromosome 7"/>
</dbReference>
<feature type="transmembrane region" description="Helical" evidence="9">
    <location>
        <begin position="104"/>
        <end position="125"/>
    </location>
</feature>
<evidence type="ECO:0000256" key="7">
    <source>
        <dbReference type="ARBA" id="ARBA00023170"/>
    </source>
</evidence>
<dbReference type="Pfam" id="PF00001">
    <property type="entry name" value="7tm_1"/>
    <property type="match status" value="1"/>
</dbReference>
<evidence type="ECO:0000256" key="3">
    <source>
        <dbReference type="ARBA" id="ARBA00022692"/>
    </source>
</evidence>
<dbReference type="InParanoid" id="F6WS20"/>
<feature type="domain" description="G-protein coupled receptors family 1 profile" evidence="10">
    <location>
        <begin position="88"/>
        <end position="157"/>
    </location>
</feature>
<keyword evidence="4 9" id="KW-1133">Transmembrane helix</keyword>
<evidence type="ECO:0000256" key="5">
    <source>
        <dbReference type="ARBA" id="ARBA00023040"/>
    </source>
</evidence>
<dbReference type="SUPFAM" id="SSF81321">
    <property type="entry name" value="Family A G protein-coupled receptor-like"/>
    <property type="match status" value="1"/>
</dbReference>
<keyword evidence="7" id="KW-0675">Receptor</keyword>
<dbReference type="PANTHER" id="PTHR24228">
    <property type="entry name" value="B2 BRADYKININ RECEPTOR/ANGIOTENSIN II RECEPTOR"/>
    <property type="match status" value="1"/>
</dbReference>
<dbReference type="PROSITE" id="PS50262">
    <property type="entry name" value="G_PROTEIN_RECEP_F1_2"/>
    <property type="match status" value="1"/>
</dbReference>
<protein>
    <recommendedName>
        <fullName evidence="10">G-protein coupled receptors family 1 profile domain-containing protein</fullName>
    </recommendedName>
</protein>
<reference evidence="11" key="4">
    <citation type="submission" date="2025-09" db="UniProtKB">
        <authorList>
            <consortium name="Ensembl"/>
        </authorList>
    </citation>
    <scope>IDENTIFICATION</scope>
</reference>
<dbReference type="PRINTS" id="PR00237">
    <property type="entry name" value="GPCRRHODOPSN"/>
</dbReference>
<name>F6WS20_CIOIN</name>
<dbReference type="GO" id="GO:0008020">
    <property type="term" value="F:G protein-coupled photoreceptor activity"/>
    <property type="evidence" value="ECO:0000318"/>
    <property type="project" value="GO_Central"/>
</dbReference>
<reference evidence="11" key="2">
    <citation type="journal article" date="2008" name="Genome Biol.">
        <title>Improved genome assembly and evidence-based global gene model set for the chordate Ciona intestinalis: new insight into intron and operon populations.</title>
        <authorList>
            <person name="Satou Y."/>
            <person name="Mineta K."/>
            <person name="Ogasawara M."/>
            <person name="Sasakura Y."/>
            <person name="Shoguchi E."/>
            <person name="Ueno K."/>
            <person name="Yamada L."/>
            <person name="Matsumoto J."/>
            <person name="Wasserscheid J."/>
            <person name="Dewar K."/>
            <person name="Wiley G.B."/>
            <person name="Macmil S.L."/>
            <person name="Roe B.A."/>
            <person name="Zeller R.W."/>
            <person name="Hastings K.E."/>
            <person name="Lemaire P."/>
            <person name="Lindquist E."/>
            <person name="Endo T."/>
            <person name="Hotta K."/>
            <person name="Inaba K."/>
        </authorList>
    </citation>
    <scope>NUCLEOTIDE SEQUENCE [LARGE SCALE GENOMIC DNA]</scope>
    <source>
        <strain evidence="11">wild type</strain>
    </source>
</reference>
<dbReference type="PANTHER" id="PTHR24228:SF59">
    <property type="entry name" value="NEUROPEPTIDE RECEPTOR 15"/>
    <property type="match status" value="1"/>
</dbReference>
<dbReference type="GO" id="GO:0007186">
    <property type="term" value="P:G protein-coupled receptor signaling pathway"/>
    <property type="evidence" value="ECO:0000318"/>
    <property type="project" value="GO_Central"/>
</dbReference>
<dbReference type="Ensembl" id="ENSCINT00000004306.3">
    <property type="protein sequence ID" value="ENSCINP00000004306.3"/>
    <property type="gene ID" value="ENSCING00000011907.2"/>
</dbReference>
<organism evidence="11 12">
    <name type="scientific">Ciona intestinalis</name>
    <name type="common">Transparent sea squirt</name>
    <name type="synonym">Ascidia intestinalis</name>
    <dbReference type="NCBI Taxonomy" id="7719"/>
    <lineage>
        <taxon>Eukaryota</taxon>
        <taxon>Metazoa</taxon>
        <taxon>Chordata</taxon>
        <taxon>Tunicata</taxon>
        <taxon>Ascidiacea</taxon>
        <taxon>Phlebobranchia</taxon>
        <taxon>Cionidae</taxon>
        <taxon>Ciona</taxon>
    </lineage>
</organism>
<dbReference type="InterPro" id="IPR017452">
    <property type="entry name" value="GPCR_Rhodpsn_7TM"/>
</dbReference>
<keyword evidence="5" id="KW-0297">G-protein coupled receptor</keyword>
<dbReference type="GO" id="GO:0007602">
    <property type="term" value="P:phototransduction"/>
    <property type="evidence" value="ECO:0000318"/>
    <property type="project" value="GO_Central"/>
</dbReference>
<evidence type="ECO:0000256" key="6">
    <source>
        <dbReference type="ARBA" id="ARBA00023136"/>
    </source>
</evidence>
<keyword evidence="12" id="KW-1185">Reference proteome</keyword>
<comment type="subcellular location">
    <subcellularLocation>
        <location evidence="1">Cell membrane</location>
        <topology evidence="1">Multi-pass membrane protein</topology>
    </subcellularLocation>
</comment>
<feature type="transmembrane region" description="Helical" evidence="9">
    <location>
        <begin position="145"/>
        <end position="164"/>
    </location>
</feature>
<evidence type="ECO:0000256" key="4">
    <source>
        <dbReference type="ARBA" id="ARBA00022989"/>
    </source>
</evidence>
<dbReference type="Gene3D" id="1.20.1070.10">
    <property type="entry name" value="Rhodopsin 7-helix transmembrane proteins"/>
    <property type="match status" value="1"/>
</dbReference>
<keyword evidence="8" id="KW-0807">Transducer</keyword>
<evidence type="ECO:0000313" key="11">
    <source>
        <dbReference type="Ensembl" id="ENSCINP00000004306.3"/>
    </source>
</evidence>
<accession>F6WS20</accession>
<reference evidence="11" key="3">
    <citation type="submission" date="2025-08" db="UniProtKB">
        <authorList>
            <consortium name="Ensembl"/>
        </authorList>
    </citation>
    <scope>IDENTIFICATION</scope>
</reference>
<dbReference type="GeneTree" id="ENSGT00940000172464"/>
<sequence>VNDINEDYCSNNNLACVTRSGRENRVRPLQRPTTLNVRALSRPILNKDSSSLSKSPKWFSTENILRSPQASIRRFSISFGSKPSQTSSLKRRKSLHHAKTQRQLIYMSITICVAFAVCALPSVIMNLAATYEDIPPVFHMLGSNLGWLNAMINPIVYAAMNSQFQKAYSRLFRRFLSIFNCRSPLLPSRRC</sequence>
<evidence type="ECO:0000313" key="12">
    <source>
        <dbReference type="Proteomes" id="UP000008144"/>
    </source>
</evidence>